<feature type="transmembrane region" description="Helical" evidence="2">
    <location>
        <begin position="254"/>
        <end position="278"/>
    </location>
</feature>
<feature type="region of interest" description="Disordered" evidence="1">
    <location>
        <begin position="288"/>
        <end position="454"/>
    </location>
</feature>
<evidence type="ECO:0000256" key="2">
    <source>
        <dbReference type="SAM" id="Phobius"/>
    </source>
</evidence>
<reference evidence="3 4" key="1">
    <citation type="journal article" date="2019" name="Nat. Ecol. Evol.">
        <title>Megaphylogeny resolves global patterns of mushroom evolution.</title>
        <authorList>
            <person name="Varga T."/>
            <person name="Krizsan K."/>
            <person name="Foldi C."/>
            <person name="Dima B."/>
            <person name="Sanchez-Garcia M."/>
            <person name="Sanchez-Ramirez S."/>
            <person name="Szollosi G.J."/>
            <person name="Szarkandi J.G."/>
            <person name="Papp V."/>
            <person name="Albert L."/>
            <person name="Andreopoulos W."/>
            <person name="Angelini C."/>
            <person name="Antonin V."/>
            <person name="Barry K.W."/>
            <person name="Bougher N.L."/>
            <person name="Buchanan P."/>
            <person name="Buyck B."/>
            <person name="Bense V."/>
            <person name="Catcheside P."/>
            <person name="Chovatia M."/>
            <person name="Cooper J."/>
            <person name="Damon W."/>
            <person name="Desjardin D."/>
            <person name="Finy P."/>
            <person name="Geml J."/>
            <person name="Haridas S."/>
            <person name="Hughes K."/>
            <person name="Justo A."/>
            <person name="Karasinski D."/>
            <person name="Kautmanova I."/>
            <person name="Kiss B."/>
            <person name="Kocsube S."/>
            <person name="Kotiranta H."/>
            <person name="LaButti K.M."/>
            <person name="Lechner B.E."/>
            <person name="Liimatainen K."/>
            <person name="Lipzen A."/>
            <person name="Lukacs Z."/>
            <person name="Mihaltcheva S."/>
            <person name="Morgado L.N."/>
            <person name="Niskanen T."/>
            <person name="Noordeloos M.E."/>
            <person name="Ohm R.A."/>
            <person name="Ortiz-Santana B."/>
            <person name="Ovrebo C."/>
            <person name="Racz N."/>
            <person name="Riley R."/>
            <person name="Savchenko A."/>
            <person name="Shiryaev A."/>
            <person name="Soop K."/>
            <person name="Spirin V."/>
            <person name="Szebenyi C."/>
            <person name="Tomsovsky M."/>
            <person name="Tulloss R.E."/>
            <person name="Uehling J."/>
            <person name="Grigoriev I.V."/>
            <person name="Vagvolgyi C."/>
            <person name="Papp T."/>
            <person name="Martin F.M."/>
            <person name="Miettinen O."/>
            <person name="Hibbett D.S."/>
            <person name="Nagy L.G."/>
        </authorList>
    </citation>
    <scope>NUCLEOTIDE SEQUENCE [LARGE SCALE GENOMIC DNA]</scope>
    <source>
        <strain evidence="3 4">OMC1185</strain>
    </source>
</reference>
<organism evidence="3 4">
    <name type="scientific">Heliocybe sulcata</name>
    <dbReference type="NCBI Taxonomy" id="5364"/>
    <lineage>
        <taxon>Eukaryota</taxon>
        <taxon>Fungi</taxon>
        <taxon>Dikarya</taxon>
        <taxon>Basidiomycota</taxon>
        <taxon>Agaricomycotina</taxon>
        <taxon>Agaricomycetes</taxon>
        <taxon>Gloeophyllales</taxon>
        <taxon>Gloeophyllaceae</taxon>
        <taxon>Heliocybe</taxon>
    </lineage>
</organism>
<keyword evidence="2" id="KW-1133">Transmembrane helix</keyword>
<feature type="compositionally biased region" description="Low complexity" evidence="1">
    <location>
        <begin position="433"/>
        <end position="445"/>
    </location>
</feature>
<gene>
    <name evidence="3" type="ORF">OE88DRAFT_559700</name>
</gene>
<feature type="compositionally biased region" description="Polar residues" evidence="1">
    <location>
        <begin position="319"/>
        <end position="347"/>
    </location>
</feature>
<feature type="compositionally biased region" description="Low complexity" evidence="1">
    <location>
        <begin position="302"/>
        <end position="317"/>
    </location>
</feature>
<proteinExistence type="predicted"/>
<feature type="region of interest" description="Disordered" evidence="1">
    <location>
        <begin position="554"/>
        <end position="661"/>
    </location>
</feature>
<name>A0A5C3MT90_9AGAM</name>
<dbReference type="OrthoDB" id="3222669at2759"/>
<evidence type="ECO:0000256" key="1">
    <source>
        <dbReference type="SAM" id="MobiDB-lite"/>
    </source>
</evidence>
<accession>A0A5C3MT90</accession>
<feature type="compositionally biased region" description="Polar residues" evidence="1">
    <location>
        <begin position="554"/>
        <end position="593"/>
    </location>
</feature>
<keyword evidence="4" id="KW-1185">Reference proteome</keyword>
<dbReference type="EMBL" id="ML213520">
    <property type="protein sequence ID" value="TFK48217.1"/>
    <property type="molecule type" value="Genomic_DNA"/>
</dbReference>
<sequence>MAAVYIHNALFSPEMGSGSPPGGSRPVSGHGRNAHQRTQSSYSVVTLQTTTTHTHPTESILHSVASVSSAYHDLLARQPPHPSEARSGWSAPLRLHDGPDVLGYREKALSKRLRRLRMAKVSFEVVIGGWATYTTIRYFLAFSFTSAHDIEIITLALGTSSVLSLCLLLASIFLFVLSPRSWQVSHAFSVLTRHILPYISSILLIAPAIVNLVLVGLLRRRNSVLEATRNCPWDVDVLWAGNGGNCDETRKASWGAWLAGAIVRLVLTIAIPAAYHVIAQMYHRTHDKLGSRASRRRSHPVLMGSPLSLPGPASPSLQPMINATTPPMSPGNLSPYNSPSLVRQSRGSYIAETPASPSTSGDRRSLPSARSRVASTKEGAVNVSRYSLSSSGHGHRSGTDDDEDLDSEGHGGSSVETVVTPGQRPVLVKRNTSSSEGGHPSGSGSDQSPRHSVQQPHEIELLEFVDRFRSLVDQVSRETEEGMEYARRPDYPFDPAALNQRIVNLDDDSDDDEEEEDSESGTDGRSMTPEDYVAMLGGYVRRMPTIESLSSREVMSLANSRGGQSSRPPTRAATLSVSEQGSQPPSRSNSLNWRQLDIVAASNGNGDPATPRSQNGSGSGSHPSVARTGSISSRRSLGTPVLTESPVQTEFPWNVSHEENS</sequence>
<keyword evidence="2" id="KW-0472">Membrane</keyword>
<dbReference type="Proteomes" id="UP000305948">
    <property type="component" value="Unassembled WGS sequence"/>
</dbReference>
<feature type="transmembrane region" description="Helical" evidence="2">
    <location>
        <begin position="121"/>
        <end position="140"/>
    </location>
</feature>
<evidence type="ECO:0000313" key="3">
    <source>
        <dbReference type="EMBL" id="TFK48217.1"/>
    </source>
</evidence>
<feature type="compositionally biased region" description="Polar residues" evidence="1">
    <location>
        <begin position="611"/>
        <end position="636"/>
    </location>
</feature>
<feature type="compositionally biased region" description="Low complexity" evidence="1">
    <location>
        <begin position="12"/>
        <end position="31"/>
    </location>
</feature>
<dbReference type="AlphaFoldDB" id="A0A5C3MT90"/>
<keyword evidence="2" id="KW-0812">Transmembrane</keyword>
<feature type="transmembrane region" description="Helical" evidence="2">
    <location>
        <begin position="198"/>
        <end position="218"/>
    </location>
</feature>
<dbReference type="STRING" id="5364.A0A5C3MT90"/>
<feature type="compositionally biased region" description="Acidic residues" evidence="1">
    <location>
        <begin position="505"/>
        <end position="520"/>
    </location>
</feature>
<evidence type="ECO:0000313" key="4">
    <source>
        <dbReference type="Proteomes" id="UP000305948"/>
    </source>
</evidence>
<feature type="region of interest" description="Disordered" evidence="1">
    <location>
        <begin position="504"/>
        <end position="531"/>
    </location>
</feature>
<feature type="region of interest" description="Disordered" evidence="1">
    <location>
        <begin position="11"/>
        <end position="41"/>
    </location>
</feature>
<protein>
    <submittedName>
        <fullName evidence="3">Uncharacterized protein</fullName>
    </submittedName>
</protein>
<feature type="transmembrane region" description="Helical" evidence="2">
    <location>
        <begin position="152"/>
        <end position="177"/>
    </location>
</feature>